<dbReference type="SMART" id="SM00082">
    <property type="entry name" value="LRRCT"/>
    <property type="match status" value="1"/>
</dbReference>
<feature type="chain" id="PRO_5032493710" description="LRRCT domain-containing protein" evidence="5">
    <location>
        <begin position="17"/>
        <end position="746"/>
    </location>
</feature>
<dbReference type="InterPro" id="IPR032675">
    <property type="entry name" value="LRR_dom_sf"/>
</dbReference>
<name>A0A813WGR2_ADIRI</name>
<proteinExistence type="predicted"/>
<evidence type="ECO:0000256" key="3">
    <source>
        <dbReference type="ARBA" id="ARBA00022737"/>
    </source>
</evidence>
<dbReference type="PROSITE" id="PS51450">
    <property type="entry name" value="LRR"/>
    <property type="match status" value="1"/>
</dbReference>
<accession>A0A813WGR2</accession>
<dbReference type="OrthoDB" id="6363818at2759"/>
<dbReference type="Proteomes" id="UP000663852">
    <property type="component" value="Unassembled WGS sequence"/>
</dbReference>
<evidence type="ECO:0000313" key="7">
    <source>
        <dbReference type="EMBL" id="CAF0854715.1"/>
    </source>
</evidence>
<evidence type="ECO:0000259" key="6">
    <source>
        <dbReference type="SMART" id="SM00082"/>
    </source>
</evidence>
<keyword evidence="2 5" id="KW-0732">Signal</keyword>
<dbReference type="EMBL" id="CAJNOJ010000023">
    <property type="protein sequence ID" value="CAF0854715.1"/>
    <property type="molecule type" value="Genomic_DNA"/>
</dbReference>
<evidence type="ECO:0000256" key="1">
    <source>
        <dbReference type="ARBA" id="ARBA00022614"/>
    </source>
</evidence>
<evidence type="ECO:0000256" key="2">
    <source>
        <dbReference type="ARBA" id="ARBA00022729"/>
    </source>
</evidence>
<gene>
    <name evidence="7" type="ORF">EDS130_LOCUS7492</name>
</gene>
<sequence>MYFKLFLFTFITRSYSLNLLDICQSGIRDDGMNYVHCARKSLTDIPRFSSNRLFNLAFDELILSDNPITHIHANAFLGLRIKRLIMSGTRLKSIDQHAFRELENYLEEITLEFDSSVVDRIPQAIQTNLLNIKSLTLIGLNLRILPSNVFNQMKKLEYLNLKSCHIQQIEVDVFQPIVNQLRYLYLDYNQLTKHVFGEIKHLIYLEKLSLSHNNIQEFDARLPNKHLTYLDLSYNYLKSLVLINLTNLQTLNLQNNLLTSEQITGLIPKKLKELNLDFNSIHFLDKQRIPRENSLEILSIQSNDFLLADANIFQYLTQLKKLNLARNNIQIIPKGLFNWTRSLQCLTMDRNPLLMLSPDTFFGLEHSLVNISLQSCSLTSESLESLLPLENLERVKLQSNFLTTILPANLFFSMSKLLVLDLQRNQLIEIPSKFPPSLRELDLGNNRLSILPFTNHTFGQLSQLVTLDLSSNPLQCDCRVKPLYYWLLTHFQPELVPYVQWICSTPKVLAGKQLGTLSNQQFICVEKQLLSFNVWPKDSKTALLEWTTTFSGSPIELLVVENDIPLPKLQMNDTQNYFFLENLKPSTYYSLCLQTDDQIQCRNLTTKSQQIVSLTSSSSSSSSSSPMSLFTIDIQYLTIGISFSICIVLLILFFLILTLIKHRIKYPPSSKTTAATIESYYQTGGSDTTQTAICSKSLEEHSVNSLQYHRSTPMFCYCQLPSNYCPDQQSYHFYHEIPLSKPAVLI</sequence>
<dbReference type="InterPro" id="IPR003591">
    <property type="entry name" value="Leu-rich_rpt_typical-subtyp"/>
</dbReference>
<reference evidence="7" key="1">
    <citation type="submission" date="2021-02" db="EMBL/GenBank/DDBJ databases">
        <authorList>
            <person name="Nowell W R."/>
        </authorList>
    </citation>
    <scope>NUCLEOTIDE SEQUENCE</scope>
</reference>
<dbReference type="SMART" id="SM00369">
    <property type="entry name" value="LRR_TYP"/>
    <property type="match status" value="10"/>
</dbReference>
<protein>
    <recommendedName>
        <fullName evidence="6">LRRCT domain-containing protein</fullName>
    </recommendedName>
</protein>
<organism evidence="7 8">
    <name type="scientific">Adineta ricciae</name>
    <name type="common">Rotifer</name>
    <dbReference type="NCBI Taxonomy" id="249248"/>
    <lineage>
        <taxon>Eukaryota</taxon>
        <taxon>Metazoa</taxon>
        <taxon>Spiralia</taxon>
        <taxon>Gnathifera</taxon>
        <taxon>Rotifera</taxon>
        <taxon>Eurotatoria</taxon>
        <taxon>Bdelloidea</taxon>
        <taxon>Adinetida</taxon>
        <taxon>Adinetidae</taxon>
        <taxon>Adineta</taxon>
    </lineage>
</organism>
<evidence type="ECO:0000256" key="5">
    <source>
        <dbReference type="SAM" id="SignalP"/>
    </source>
</evidence>
<dbReference type="InterPro" id="IPR000483">
    <property type="entry name" value="Cys-rich_flank_reg_C"/>
</dbReference>
<dbReference type="PANTHER" id="PTHR45617:SF181">
    <property type="entry name" value="LP04042P"/>
    <property type="match status" value="1"/>
</dbReference>
<feature type="signal peptide" evidence="5">
    <location>
        <begin position="1"/>
        <end position="16"/>
    </location>
</feature>
<keyword evidence="1" id="KW-0433">Leucine-rich repeat</keyword>
<dbReference type="PANTHER" id="PTHR45617">
    <property type="entry name" value="LEUCINE RICH REPEAT FAMILY PROTEIN"/>
    <property type="match status" value="1"/>
</dbReference>
<evidence type="ECO:0000256" key="4">
    <source>
        <dbReference type="SAM" id="Phobius"/>
    </source>
</evidence>
<dbReference type="Gene3D" id="3.80.10.10">
    <property type="entry name" value="Ribonuclease Inhibitor"/>
    <property type="match status" value="5"/>
</dbReference>
<keyword evidence="4" id="KW-1133">Transmembrane helix</keyword>
<dbReference type="PRINTS" id="PR00019">
    <property type="entry name" value="LEURICHRPT"/>
</dbReference>
<dbReference type="AlphaFoldDB" id="A0A813WGR2"/>
<feature type="domain" description="LRRCT" evidence="6">
    <location>
        <begin position="472"/>
        <end position="525"/>
    </location>
</feature>
<dbReference type="InterPro" id="IPR001611">
    <property type="entry name" value="Leu-rich_rpt"/>
</dbReference>
<dbReference type="Pfam" id="PF13855">
    <property type="entry name" value="LRR_8"/>
    <property type="match status" value="2"/>
</dbReference>
<dbReference type="SUPFAM" id="SSF52058">
    <property type="entry name" value="L domain-like"/>
    <property type="match status" value="2"/>
</dbReference>
<keyword evidence="4" id="KW-0812">Transmembrane</keyword>
<evidence type="ECO:0000313" key="8">
    <source>
        <dbReference type="Proteomes" id="UP000663852"/>
    </source>
</evidence>
<feature type="transmembrane region" description="Helical" evidence="4">
    <location>
        <begin position="636"/>
        <end position="660"/>
    </location>
</feature>
<keyword evidence="3" id="KW-0677">Repeat</keyword>
<keyword evidence="4" id="KW-0472">Membrane</keyword>
<comment type="caution">
    <text evidence="7">The sequence shown here is derived from an EMBL/GenBank/DDBJ whole genome shotgun (WGS) entry which is preliminary data.</text>
</comment>
<dbReference type="Pfam" id="PF00560">
    <property type="entry name" value="LRR_1"/>
    <property type="match status" value="1"/>
</dbReference>